<name>A0A2C9WM42_MANES</name>
<comment type="similarity">
    <text evidence="1">Belongs to the GILT family.</text>
</comment>
<feature type="chain" id="PRO_5011976876" description="Saposin A-type domain-containing protein" evidence="3">
    <location>
        <begin position="23"/>
        <end position="300"/>
    </location>
</feature>
<protein>
    <recommendedName>
        <fullName evidence="5">Saposin A-type domain-containing protein</fullName>
    </recommendedName>
</protein>
<dbReference type="OMA" id="CAIDEYP"/>
<dbReference type="PANTHER" id="PTHR13234">
    <property type="entry name" value="GAMMA-INTERFERON INDUCIBLE LYSOSOMAL THIOL REDUCTASE GILT"/>
    <property type="match status" value="1"/>
</dbReference>
<evidence type="ECO:0000256" key="3">
    <source>
        <dbReference type="SAM" id="SignalP"/>
    </source>
</evidence>
<evidence type="ECO:0008006" key="5">
    <source>
        <dbReference type="Google" id="ProtNLM"/>
    </source>
</evidence>
<dbReference type="AlphaFoldDB" id="A0A2C9WM42"/>
<dbReference type="InterPro" id="IPR004911">
    <property type="entry name" value="Interferon-induced_GILT"/>
</dbReference>
<reference evidence="4" key="1">
    <citation type="submission" date="2016-02" db="EMBL/GenBank/DDBJ databases">
        <title>WGS assembly of Manihot esculenta.</title>
        <authorList>
            <person name="Bredeson J.V."/>
            <person name="Prochnik S.E."/>
            <person name="Lyons J.B."/>
            <person name="Schmutz J."/>
            <person name="Grimwood J."/>
            <person name="Vrebalov J."/>
            <person name="Bart R.S."/>
            <person name="Amuge T."/>
            <person name="Ferguson M.E."/>
            <person name="Green R."/>
            <person name="Putnam N."/>
            <person name="Stites J."/>
            <person name="Rounsley S."/>
            <person name="Rokhsar D.S."/>
        </authorList>
    </citation>
    <scope>NUCLEOTIDE SEQUENCE [LARGE SCALE GENOMIC DNA]</scope>
    <source>
        <tissue evidence="4">Leaf</tissue>
    </source>
</reference>
<evidence type="ECO:0000256" key="2">
    <source>
        <dbReference type="ARBA" id="ARBA00023180"/>
    </source>
</evidence>
<feature type="signal peptide" evidence="3">
    <location>
        <begin position="1"/>
        <end position="22"/>
    </location>
</feature>
<accession>A0A2C9WM42</accession>
<evidence type="ECO:0000313" key="4">
    <source>
        <dbReference type="EMBL" id="OAY60456.1"/>
    </source>
</evidence>
<dbReference type="Pfam" id="PF03227">
    <property type="entry name" value="GILT"/>
    <property type="match status" value="1"/>
</dbReference>
<keyword evidence="2" id="KW-0325">Glycoprotein</keyword>
<dbReference type="GO" id="GO:0016491">
    <property type="term" value="F:oxidoreductase activity"/>
    <property type="evidence" value="ECO:0000318"/>
    <property type="project" value="GO_Central"/>
</dbReference>
<dbReference type="PANTHER" id="PTHR13234:SF64">
    <property type="entry name" value="SAPOSIN A-TYPE DOMAIN-CONTAINING PROTEIN"/>
    <property type="match status" value="1"/>
</dbReference>
<dbReference type="STRING" id="3983.A0A2C9WM42"/>
<evidence type="ECO:0000256" key="1">
    <source>
        <dbReference type="ARBA" id="ARBA00005679"/>
    </source>
</evidence>
<dbReference type="GO" id="GO:0016671">
    <property type="term" value="F:oxidoreductase activity, acting on a sulfur group of donors, disulfide as acceptor"/>
    <property type="evidence" value="ECO:0007669"/>
    <property type="project" value="InterPro"/>
</dbReference>
<gene>
    <name evidence="4" type="ORF">MANES_01G114100</name>
</gene>
<keyword evidence="3" id="KW-0732">Signal</keyword>
<proteinExistence type="inferred from homology"/>
<sequence length="300" mass="33319">MASNPVLFLFLLSFLLLVSVSSSHFSSVAMKSGPLHSKKNAVANPEKVSLSLYYETLCPYCRNFIVDPLAKAINTDLMTILDLEMVPWGNAMILPNTSILCQHGEDECYLNTIHACVINIWPDPIKHFNLIQCIEEQSSAIGLGNGADASYNICAKQLGFPAKPIKYCYESGRGRQLLLQYGSKTDNLNPPHRYVPWVVVNGTPLLEVPQIKKFTNFDYFFFSCHPNNIVFHFFPWMQNYGNFVEYVCKSYGGQTLPAACGSYSTSSIPKDRSLHSVCPAGLAGPAKDPTLVQENMESLA</sequence>
<dbReference type="EMBL" id="CM004387">
    <property type="protein sequence ID" value="OAY60456.1"/>
    <property type="molecule type" value="Genomic_DNA"/>
</dbReference>
<organism evidence="4">
    <name type="scientific">Manihot esculenta</name>
    <name type="common">Cassava</name>
    <name type="synonym">Jatropha manihot</name>
    <dbReference type="NCBI Taxonomy" id="3983"/>
    <lineage>
        <taxon>Eukaryota</taxon>
        <taxon>Viridiplantae</taxon>
        <taxon>Streptophyta</taxon>
        <taxon>Embryophyta</taxon>
        <taxon>Tracheophyta</taxon>
        <taxon>Spermatophyta</taxon>
        <taxon>Magnoliopsida</taxon>
        <taxon>eudicotyledons</taxon>
        <taxon>Gunneridae</taxon>
        <taxon>Pentapetalae</taxon>
        <taxon>rosids</taxon>
        <taxon>fabids</taxon>
        <taxon>Malpighiales</taxon>
        <taxon>Euphorbiaceae</taxon>
        <taxon>Crotonoideae</taxon>
        <taxon>Manihoteae</taxon>
        <taxon>Manihot</taxon>
    </lineage>
</organism>